<dbReference type="Proteomes" id="UP000317303">
    <property type="component" value="Unassembled WGS sequence"/>
</dbReference>
<sequence>MTAPSSLEKAAETQTAGMATFSTAHVEQALFITAIYTGVDIDGSSLGEVAPMTSTIEIHEHANVTDLVDARTSALGS</sequence>
<gene>
    <name evidence="1" type="ORF">JD82_00240</name>
</gene>
<dbReference type="AlphaFoldDB" id="A0A660C9D4"/>
<protein>
    <submittedName>
        <fullName evidence="1">Uncharacterized protein</fullName>
    </submittedName>
</protein>
<keyword evidence="2" id="KW-1185">Reference proteome</keyword>
<reference evidence="1 2" key="1">
    <citation type="submission" date="2019-07" db="EMBL/GenBank/DDBJ databases">
        <title>R&amp;d 2014.</title>
        <authorList>
            <person name="Klenk H.-P."/>
        </authorList>
    </citation>
    <scope>NUCLEOTIDE SEQUENCE [LARGE SCALE GENOMIC DNA]</scope>
    <source>
        <strain evidence="1 2">DSM 43194</strain>
    </source>
</reference>
<comment type="caution">
    <text evidence="1">The sequence shown here is derived from an EMBL/GenBank/DDBJ whole genome shotgun (WGS) entry which is preliminary data.</text>
</comment>
<dbReference type="EMBL" id="VLJV01000001">
    <property type="protein sequence ID" value="TWH18423.1"/>
    <property type="molecule type" value="Genomic_DNA"/>
</dbReference>
<proteinExistence type="predicted"/>
<evidence type="ECO:0000313" key="1">
    <source>
        <dbReference type="EMBL" id="TWH18423.1"/>
    </source>
</evidence>
<dbReference type="RefSeq" id="WP_030532434.1">
    <property type="nucleotide sequence ID" value="NZ_JOIJ01000008.1"/>
</dbReference>
<name>A0A660C9D4_9PSEU</name>
<accession>A0A660C9D4</accession>
<evidence type="ECO:0000313" key="2">
    <source>
        <dbReference type="Proteomes" id="UP000317303"/>
    </source>
</evidence>
<organism evidence="1 2">
    <name type="scientific">Prauserella rugosa</name>
    <dbReference type="NCBI Taxonomy" id="43354"/>
    <lineage>
        <taxon>Bacteria</taxon>
        <taxon>Bacillati</taxon>
        <taxon>Actinomycetota</taxon>
        <taxon>Actinomycetes</taxon>
        <taxon>Pseudonocardiales</taxon>
        <taxon>Pseudonocardiaceae</taxon>
        <taxon>Prauserella</taxon>
    </lineage>
</organism>